<sequence length="94" mass="10295">MERPRLLYAGQFRSKDRTAGALAELFGTLVSAETVAAMTARAAPGTRTFLRELQAVLDHHARSGGEDSWCWAEQAADALRTMKGSMRRSPTTAR</sequence>
<dbReference type="EMBL" id="BAAAHD010000091">
    <property type="protein sequence ID" value="GAA0597926.1"/>
    <property type="molecule type" value="Genomic_DNA"/>
</dbReference>
<evidence type="ECO:0000313" key="3">
    <source>
        <dbReference type="Proteomes" id="UP000549343"/>
    </source>
</evidence>
<accession>A0A7W7ICA6</accession>
<protein>
    <recommendedName>
        <fullName evidence="5">Transposase</fullName>
    </recommendedName>
</protein>
<reference evidence="2 3" key="2">
    <citation type="submission" date="2020-08" db="EMBL/GenBank/DDBJ databases">
        <title>Sequencing the genomes of 1000 actinobacteria strains.</title>
        <authorList>
            <person name="Klenk H.-P."/>
        </authorList>
    </citation>
    <scope>NUCLEOTIDE SEQUENCE [LARGE SCALE GENOMIC DNA]</scope>
    <source>
        <strain evidence="2 3">DSM 44772</strain>
    </source>
</reference>
<dbReference type="AlphaFoldDB" id="A0A7W7ICA6"/>
<proteinExistence type="predicted"/>
<dbReference type="Proteomes" id="UP000549343">
    <property type="component" value="Unassembled WGS sequence"/>
</dbReference>
<dbReference type="EMBL" id="JACHMV010000001">
    <property type="protein sequence ID" value="MBB4774452.1"/>
    <property type="molecule type" value="Genomic_DNA"/>
</dbReference>
<dbReference type="RefSeq" id="WP_221480647.1">
    <property type="nucleotide sequence ID" value="NZ_BAAAHD010000091.1"/>
</dbReference>
<evidence type="ECO:0008006" key="5">
    <source>
        <dbReference type="Google" id="ProtNLM"/>
    </source>
</evidence>
<organism evidence="2 3">
    <name type="scientific">Actinomadura livida</name>
    <dbReference type="NCBI Taxonomy" id="79909"/>
    <lineage>
        <taxon>Bacteria</taxon>
        <taxon>Bacillati</taxon>
        <taxon>Actinomycetota</taxon>
        <taxon>Actinomycetes</taxon>
        <taxon>Streptosporangiales</taxon>
        <taxon>Thermomonosporaceae</taxon>
        <taxon>Actinomadura</taxon>
    </lineage>
</organism>
<gene>
    <name evidence="2" type="ORF">F4557_002870</name>
    <name evidence="1" type="ORF">GCM10009546_69960</name>
</gene>
<reference evidence="1 4" key="1">
    <citation type="journal article" date="2019" name="Int. J. Syst. Evol. Microbiol.">
        <title>The Global Catalogue of Microorganisms (GCM) 10K type strain sequencing project: providing services to taxonomists for standard genome sequencing and annotation.</title>
        <authorList>
            <consortium name="The Broad Institute Genomics Platform"/>
            <consortium name="The Broad Institute Genome Sequencing Center for Infectious Disease"/>
            <person name="Wu L."/>
            <person name="Ma J."/>
        </authorList>
    </citation>
    <scope>NUCLEOTIDE SEQUENCE [LARGE SCALE GENOMIC DNA]</scope>
    <source>
        <strain evidence="1 4">JCM 10667</strain>
    </source>
</reference>
<name>A0A7W7ICA6_9ACTN</name>
<reference evidence="1" key="3">
    <citation type="submission" date="2023-12" db="EMBL/GenBank/DDBJ databases">
        <authorList>
            <person name="Sun Q."/>
            <person name="Inoue M."/>
        </authorList>
    </citation>
    <scope>NUCLEOTIDE SEQUENCE</scope>
    <source>
        <strain evidence="1">JCM 10667</strain>
    </source>
</reference>
<evidence type="ECO:0000313" key="2">
    <source>
        <dbReference type="EMBL" id="MBB4774452.1"/>
    </source>
</evidence>
<evidence type="ECO:0000313" key="1">
    <source>
        <dbReference type="EMBL" id="GAA0597926.1"/>
    </source>
</evidence>
<keyword evidence="4" id="KW-1185">Reference proteome</keyword>
<evidence type="ECO:0000313" key="4">
    <source>
        <dbReference type="Proteomes" id="UP001501427"/>
    </source>
</evidence>
<dbReference type="Proteomes" id="UP001501427">
    <property type="component" value="Unassembled WGS sequence"/>
</dbReference>
<comment type="caution">
    <text evidence="2">The sequence shown here is derived from an EMBL/GenBank/DDBJ whole genome shotgun (WGS) entry which is preliminary data.</text>
</comment>